<dbReference type="OrthoDB" id="288590at2759"/>
<accession>A0A8B8JFB7</accession>
<dbReference type="InterPro" id="IPR050231">
    <property type="entry name" value="Iron_ascorbate_oxido_reductase"/>
</dbReference>
<keyword evidence="2" id="KW-1185">Reference proteome</keyword>
<feature type="domain" description="Fe2OG dioxygenase" evidence="1">
    <location>
        <begin position="41"/>
        <end position="143"/>
    </location>
</feature>
<evidence type="ECO:0000259" key="1">
    <source>
        <dbReference type="PROSITE" id="PS51471"/>
    </source>
</evidence>
<organism evidence="2 3">
    <name type="scientific">Abrus precatorius</name>
    <name type="common">Indian licorice</name>
    <name type="synonym">Glycine abrus</name>
    <dbReference type="NCBI Taxonomy" id="3816"/>
    <lineage>
        <taxon>Eukaryota</taxon>
        <taxon>Viridiplantae</taxon>
        <taxon>Streptophyta</taxon>
        <taxon>Embryophyta</taxon>
        <taxon>Tracheophyta</taxon>
        <taxon>Spermatophyta</taxon>
        <taxon>Magnoliopsida</taxon>
        <taxon>eudicotyledons</taxon>
        <taxon>Gunneridae</taxon>
        <taxon>Pentapetalae</taxon>
        <taxon>rosids</taxon>
        <taxon>fabids</taxon>
        <taxon>Fabales</taxon>
        <taxon>Fabaceae</taxon>
        <taxon>Papilionoideae</taxon>
        <taxon>50 kb inversion clade</taxon>
        <taxon>NPAAA clade</taxon>
        <taxon>indigoferoid/millettioid clade</taxon>
        <taxon>Abreae</taxon>
        <taxon>Abrus</taxon>
    </lineage>
</organism>
<dbReference type="GeneID" id="113846263"/>
<dbReference type="Gene3D" id="2.60.120.330">
    <property type="entry name" value="B-lactam Antibiotic, Isopenicillin N Synthase, Chain"/>
    <property type="match status" value="1"/>
</dbReference>
<evidence type="ECO:0000313" key="2">
    <source>
        <dbReference type="Proteomes" id="UP000694853"/>
    </source>
</evidence>
<reference evidence="3" key="2">
    <citation type="submission" date="2025-08" db="UniProtKB">
        <authorList>
            <consortium name="RefSeq"/>
        </authorList>
    </citation>
    <scope>IDENTIFICATION</scope>
    <source>
        <tissue evidence="3">Young leaves</tissue>
    </source>
</reference>
<dbReference type="PROSITE" id="PS51471">
    <property type="entry name" value="FE2OG_OXY"/>
    <property type="match status" value="1"/>
</dbReference>
<dbReference type="InterPro" id="IPR027443">
    <property type="entry name" value="IPNS-like_sf"/>
</dbReference>
<gene>
    <name evidence="3" type="primary">LOC113846263</name>
</gene>
<dbReference type="AlphaFoldDB" id="A0A8B8JFB7"/>
<dbReference type="InterPro" id="IPR044861">
    <property type="entry name" value="IPNS-like_FE2OG_OXY"/>
</dbReference>
<dbReference type="Pfam" id="PF03171">
    <property type="entry name" value="2OG-FeII_Oxy"/>
    <property type="match status" value="1"/>
</dbReference>
<dbReference type="InterPro" id="IPR005123">
    <property type="entry name" value="Oxoglu/Fe-dep_dioxygenase_dom"/>
</dbReference>
<dbReference type="KEGG" id="aprc:113846263"/>
<dbReference type="Proteomes" id="UP000694853">
    <property type="component" value="Unplaced"/>
</dbReference>
<name>A0A8B8JFB7_ABRPR</name>
<evidence type="ECO:0000313" key="3">
    <source>
        <dbReference type="RefSeq" id="XP_027330126.1"/>
    </source>
</evidence>
<protein>
    <submittedName>
        <fullName evidence="3">Gibberellin 3-beta-dioxygenase 1-like</fullName>
    </submittedName>
</protein>
<proteinExistence type="predicted"/>
<dbReference type="RefSeq" id="XP_027330126.1">
    <property type="nucleotide sequence ID" value="XM_027474325.1"/>
</dbReference>
<reference evidence="2" key="1">
    <citation type="journal article" date="2019" name="Toxins">
        <title>Detection of Abrin-Like and Prepropulchellin-Like Toxin Genes and Transcripts Using Whole Genome Sequencing and Full-Length Transcript Sequencing of Abrus precatorius.</title>
        <authorList>
            <person name="Hovde B.T."/>
            <person name="Daligault H.E."/>
            <person name="Hanschen E.R."/>
            <person name="Kunde Y.A."/>
            <person name="Johnson M.B."/>
            <person name="Starkenburg S.R."/>
            <person name="Johnson S.L."/>
        </authorList>
    </citation>
    <scope>NUCLEOTIDE SEQUENCE [LARGE SCALE GENOMIC DNA]</scope>
</reference>
<dbReference type="PANTHER" id="PTHR47990">
    <property type="entry name" value="2-OXOGLUTARATE (2OG) AND FE(II)-DEPENDENT OXYGENASE SUPERFAMILY PROTEIN-RELATED"/>
    <property type="match status" value="1"/>
</dbReference>
<sequence>MEKCQRQMRASTERMMNLMLESLETSPEDVQWFKPKTGDTKAQVLFALNSYPVCPEPARAVGLGPHTDTSLLTVLHQSSGYSGLQILREGIGWIPVQPIPGALVVNCGDLMHVLTNGRFKNVLHRAVVNKTRHRISVAYIYGPPRDVKISPLTKLTNHGHPPYYGPITWKEYISLKSKHCNNALEFIKNATE</sequence>
<dbReference type="SUPFAM" id="SSF51197">
    <property type="entry name" value="Clavaminate synthase-like"/>
    <property type="match status" value="1"/>
</dbReference>